<proteinExistence type="predicted"/>
<feature type="domain" description="DUF4332" evidence="1">
    <location>
        <begin position="21"/>
        <end position="128"/>
    </location>
</feature>
<organism evidence="2">
    <name type="scientific">bioreactor metagenome</name>
    <dbReference type="NCBI Taxonomy" id="1076179"/>
    <lineage>
        <taxon>unclassified sequences</taxon>
        <taxon>metagenomes</taxon>
        <taxon>ecological metagenomes</taxon>
    </lineage>
</organism>
<dbReference type="AlphaFoldDB" id="A0A644Y5U9"/>
<accession>A0A644Y5U9</accession>
<sequence>MLRVLNGYRPKPQKLALITGYAAQLETLGLKTSKDFWLAAHLRKDRAELALKLGIDEDFLVPLVCLCDLCRLQWVSILFARLLLQGGYHSVGAIANAEKGVLARRVAQANRDDALFKGKIGERDMGRLISIAAYLDDEVEL</sequence>
<dbReference type="EMBL" id="VSSQ01003700">
    <property type="protein sequence ID" value="MPM21933.1"/>
    <property type="molecule type" value="Genomic_DNA"/>
</dbReference>
<name>A0A644Y5U9_9ZZZZ</name>
<gene>
    <name evidence="2" type="ORF">SDC9_68383</name>
</gene>
<dbReference type="Pfam" id="PF14229">
    <property type="entry name" value="DUF4332"/>
    <property type="match status" value="1"/>
</dbReference>
<evidence type="ECO:0000259" key="1">
    <source>
        <dbReference type="Pfam" id="PF14229"/>
    </source>
</evidence>
<reference evidence="2" key="1">
    <citation type="submission" date="2019-08" db="EMBL/GenBank/DDBJ databases">
        <authorList>
            <person name="Kucharzyk K."/>
            <person name="Murdoch R.W."/>
            <person name="Higgins S."/>
            <person name="Loffler F."/>
        </authorList>
    </citation>
    <scope>NUCLEOTIDE SEQUENCE</scope>
</reference>
<evidence type="ECO:0000313" key="2">
    <source>
        <dbReference type="EMBL" id="MPM21933.1"/>
    </source>
</evidence>
<protein>
    <recommendedName>
        <fullName evidence="1">DUF4332 domain-containing protein</fullName>
    </recommendedName>
</protein>
<dbReference type="InterPro" id="IPR025567">
    <property type="entry name" value="DUF4332"/>
</dbReference>
<comment type="caution">
    <text evidence="2">The sequence shown here is derived from an EMBL/GenBank/DDBJ whole genome shotgun (WGS) entry which is preliminary data.</text>
</comment>